<evidence type="ECO:0000313" key="2">
    <source>
        <dbReference type="Proteomes" id="UP001176521"/>
    </source>
</evidence>
<organism evidence="1 2">
    <name type="scientific">Tilletia horrida</name>
    <dbReference type="NCBI Taxonomy" id="155126"/>
    <lineage>
        <taxon>Eukaryota</taxon>
        <taxon>Fungi</taxon>
        <taxon>Dikarya</taxon>
        <taxon>Basidiomycota</taxon>
        <taxon>Ustilaginomycotina</taxon>
        <taxon>Exobasidiomycetes</taxon>
        <taxon>Tilletiales</taxon>
        <taxon>Tilletiaceae</taxon>
        <taxon>Tilletia</taxon>
    </lineage>
</organism>
<sequence length="174" mass="18199">MPPGANASPATKIRSASYEMLSNISTHVALGLAIEFRKGAAHVPSPFDLVVFLSSPDKPYFQRVQSPLWPRKKSGKAVLALLFPPGEDGFHISASESTTAPPLPTTTTSVDAAVEALFGQPSASASAATSAPLPSFPSNLHVLAGLATSPQHSTQAFQDLLNFVPELPGAHSWT</sequence>
<protein>
    <submittedName>
        <fullName evidence="1">Uncharacterized protein</fullName>
    </submittedName>
</protein>
<accession>A0AAN6GDK4</accession>
<dbReference type="AlphaFoldDB" id="A0AAN6GDK4"/>
<dbReference type="EMBL" id="JAPDMQ010000301">
    <property type="protein sequence ID" value="KAK0527681.1"/>
    <property type="molecule type" value="Genomic_DNA"/>
</dbReference>
<comment type="caution">
    <text evidence="1">The sequence shown here is derived from an EMBL/GenBank/DDBJ whole genome shotgun (WGS) entry which is preliminary data.</text>
</comment>
<name>A0AAN6GDK4_9BASI</name>
<proteinExistence type="predicted"/>
<gene>
    <name evidence="1" type="ORF">OC842_004787</name>
</gene>
<reference evidence="1" key="1">
    <citation type="journal article" date="2023" name="PhytoFront">
        <title>Draft Genome Resources of Seven Strains of Tilletia horrida, Causal Agent of Kernel Smut of Rice.</title>
        <authorList>
            <person name="Khanal S."/>
            <person name="Antony Babu S."/>
            <person name="Zhou X.G."/>
        </authorList>
    </citation>
    <scope>NUCLEOTIDE SEQUENCE</scope>
    <source>
        <strain evidence="1">TX3</strain>
    </source>
</reference>
<keyword evidence="2" id="KW-1185">Reference proteome</keyword>
<dbReference type="Proteomes" id="UP001176521">
    <property type="component" value="Unassembled WGS sequence"/>
</dbReference>
<evidence type="ECO:0000313" key="1">
    <source>
        <dbReference type="EMBL" id="KAK0527681.1"/>
    </source>
</evidence>